<dbReference type="PANTHER" id="PTHR36985:SF1">
    <property type="entry name" value="TRANSLOCATION AND ASSEMBLY MODULE SUBUNIT TAMB"/>
    <property type="match status" value="1"/>
</dbReference>
<evidence type="ECO:0000256" key="2">
    <source>
        <dbReference type="ARBA" id="ARBA00022692"/>
    </source>
</evidence>
<keyword evidence="2" id="KW-0812">Transmembrane</keyword>
<comment type="caution">
    <text evidence="6">The sequence shown here is derived from an EMBL/GenBank/DDBJ whole genome shotgun (WGS) entry which is preliminary data.</text>
</comment>
<dbReference type="Proteomes" id="UP000273252">
    <property type="component" value="Unassembled WGS sequence"/>
</dbReference>
<evidence type="ECO:0000256" key="3">
    <source>
        <dbReference type="ARBA" id="ARBA00022989"/>
    </source>
</evidence>
<evidence type="ECO:0000256" key="1">
    <source>
        <dbReference type="ARBA" id="ARBA00004167"/>
    </source>
</evidence>
<dbReference type="InterPro" id="IPR007452">
    <property type="entry name" value="TamB_C"/>
</dbReference>
<dbReference type="OrthoDB" id="5555605at2"/>
<dbReference type="Pfam" id="PF04357">
    <property type="entry name" value="TamB"/>
    <property type="match status" value="1"/>
</dbReference>
<protein>
    <submittedName>
        <fullName evidence="6">Translocation/assembly module TamB</fullName>
    </submittedName>
</protein>
<keyword evidence="4" id="KW-0472">Membrane</keyword>
<keyword evidence="3" id="KW-1133">Transmembrane helix</keyword>
<dbReference type="GO" id="GO:0005886">
    <property type="term" value="C:plasma membrane"/>
    <property type="evidence" value="ECO:0007669"/>
    <property type="project" value="InterPro"/>
</dbReference>
<evidence type="ECO:0000313" key="7">
    <source>
        <dbReference type="Proteomes" id="UP000273252"/>
    </source>
</evidence>
<name>A0A3A6QIK8_9VIBR</name>
<dbReference type="GO" id="GO:0097347">
    <property type="term" value="C:TAM protein secretion complex"/>
    <property type="evidence" value="ECO:0007669"/>
    <property type="project" value="TreeGrafter"/>
</dbReference>
<feature type="domain" description="Translocation and assembly module TamB C-terminal" evidence="5">
    <location>
        <begin position="917"/>
        <end position="1252"/>
    </location>
</feature>
<gene>
    <name evidence="6" type="ORF">DZ860_12185</name>
</gene>
<evidence type="ECO:0000256" key="4">
    <source>
        <dbReference type="ARBA" id="ARBA00023136"/>
    </source>
</evidence>
<evidence type="ECO:0000313" key="6">
    <source>
        <dbReference type="EMBL" id="RJX70656.1"/>
    </source>
</evidence>
<comment type="subcellular location">
    <subcellularLocation>
        <location evidence="1">Membrane</location>
        <topology evidence="1">Single-pass membrane protein</topology>
    </subcellularLocation>
</comment>
<keyword evidence="7" id="KW-1185">Reference proteome</keyword>
<accession>A0A3A6QIK8</accession>
<dbReference type="EMBL" id="QVMU01000010">
    <property type="protein sequence ID" value="RJX70656.1"/>
    <property type="molecule type" value="Genomic_DNA"/>
</dbReference>
<sequence length="1253" mass="135452">MTKIFLKWSKWLSISFFTLILTLLLALVFVLFTNQGLSLILFGAEKALPQLQVGSHSGAIFPRFNLQNVRFKDESLHIDATANSITLAVTPACFTEPSVCIEDIAVDGLKFSMPEMASSDTEDTSNESSNTPITAPLPIKIERISLSNIDLDILGNQIRWGNFSTALSFSGNRLTVGETRLDKAYLQLAESKDESSKTTTSSSKPFSYQGFTLPDVKLPLQVDVTRLDINDFTLQQEIPLIVHHLGLEGFAGGSKVEIKTLDLDMPQIKAELQGDIQLENGYPLTLDLNAEVMDPIAKGQTIELNAKGSVADIALNAKLAGLAKANLTLKAQPLTADLPFELNLTKGAVQWPLTGKSDYKVRIAQLKGKGSLKRYLLNLDTKVSGSEIPNLALTTKAKGSLSHIELSDFVLETLGGDVAGDAMVNWQAPVNWSADVNLRDIQPGLQWPDAEGKLSGELETSGSLTKQGGWKIDLPILDVNGELRGYPLHIEGALKASDSKGKGDIKLSTSGVTLAHGPNKVSANGQLNKEWNMSLALNFPDLAKTIPELKGRVQGHVDLTGKMKQPDIKLALGIDELNWQQTASIQRAVLDGNISPLPLPKGNLNLKVTNAKYQQDVIDEATLKFSGTQEVHRLTVDVLSNIVSTSLLLTGALQDKPSLNWQGTLHRMSISSEQGKWVLNQATKLGFDLATEQASIAAHCWLQKDASICLDNNIQVGKSGEAAVTVKDFDFSQVEAFIPKQTEIKGKVDATAWAKWAPEVPPQVKASIRLPKGEVVQHLSQPVSLGWQSITLNAELANNALKSDWNLDVTDNGDVTGNLYIPNVLVGDKQLDGELKLSTFSLKFLSPLVGEYSQLGAEVTTDLKLSGPIMQPQAKGQFVVDKMQLKGEISPIDIDSGRLVIDFKGYQAALNAAIQTPDGELKVTGDADWQDMSAWSSKVRIFAKQLMVDMPPMVKVKVEPDMTINLAPHQARIDGNIDLPWGRIVVEDLPPSAVEVSKDQVLLNASLQPIESSDPVPFDIATNIKIKIGDNFKLSAFGLEGELVGNLKVAQKDKGPFVTGEVNIVNGSYGSFGQDLLIKEGKILMNGPVDQPYVQITAIRNPDNTQDDVTAGIKVTGPADAPKITIFSEPSMPQANALSYLLRGQDIDGEAGGNAMTTTLIGLSLAKSGRLVGEIGEAFGVQDLQLDTAGSGDDSQVTVSGYVLPGLQVKYGVGIFDSVGEFTVRYRLLKDLYVEAVSGLDSAVDLLYQFEFN</sequence>
<evidence type="ECO:0000259" key="5">
    <source>
        <dbReference type="Pfam" id="PF04357"/>
    </source>
</evidence>
<dbReference type="PANTHER" id="PTHR36985">
    <property type="entry name" value="TRANSLOCATION AND ASSEMBLY MODULE SUBUNIT TAMB"/>
    <property type="match status" value="1"/>
</dbReference>
<dbReference type="AlphaFoldDB" id="A0A3A6QIK8"/>
<organism evidence="6 7">
    <name type="scientific">Vibrio sinensis</name>
    <dbReference type="NCBI Taxonomy" id="2302434"/>
    <lineage>
        <taxon>Bacteria</taxon>
        <taxon>Pseudomonadati</taxon>
        <taxon>Pseudomonadota</taxon>
        <taxon>Gammaproteobacteria</taxon>
        <taxon>Vibrionales</taxon>
        <taxon>Vibrionaceae</taxon>
        <taxon>Vibrio</taxon>
    </lineage>
</organism>
<proteinExistence type="predicted"/>
<dbReference type="RefSeq" id="WP_120031639.1">
    <property type="nucleotide sequence ID" value="NZ_QVMU01000010.1"/>
</dbReference>
<reference evidence="6 7" key="1">
    <citation type="submission" date="2018-08" db="EMBL/GenBank/DDBJ databases">
        <title>Vibrio isolated from the Eastern China Marginal Seas.</title>
        <authorList>
            <person name="Li Y."/>
        </authorList>
    </citation>
    <scope>NUCLEOTIDE SEQUENCE [LARGE SCALE GENOMIC DNA]</scope>
    <source>
        <strain evidence="6 7">BEI233</strain>
    </source>
</reference>
<dbReference type="GO" id="GO:0009306">
    <property type="term" value="P:protein secretion"/>
    <property type="evidence" value="ECO:0007669"/>
    <property type="project" value="InterPro"/>
</dbReference>